<name>A0A0Q1HDD9_9FLAO</name>
<keyword evidence="1" id="KW-0472">Membrane</keyword>
<dbReference type="STRING" id="346185.AAY42_17415"/>
<accession>A0A0Q1HDD9</accession>
<proteinExistence type="predicted"/>
<sequence length="102" mass="12195">MHPLLRLKTYYLIFFFYRIILLVSSIIAIILFYARAPFSSVMGFKLLMLGLIFIILQETKYRQELTFYQNFGISKTMLFLISFIFDVITTLIIYLTFFLFDS</sequence>
<feature type="transmembrane region" description="Helical" evidence="1">
    <location>
        <begin position="38"/>
        <end position="56"/>
    </location>
</feature>
<keyword evidence="1" id="KW-0812">Transmembrane</keyword>
<organism evidence="2 3">
    <name type="scientific">Flagellimonas eckloniae</name>
    <dbReference type="NCBI Taxonomy" id="346185"/>
    <lineage>
        <taxon>Bacteria</taxon>
        <taxon>Pseudomonadati</taxon>
        <taxon>Bacteroidota</taxon>
        <taxon>Flavobacteriia</taxon>
        <taxon>Flavobacteriales</taxon>
        <taxon>Flavobacteriaceae</taxon>
        <taxon>Flagellimonas</taxon>
    </lineage>
</organism>
<dbReference type="EMBL" id="LCTZ01000002">
    <property type="protein sequence ID" value="KQC31454.1"/>
    <property type="molecule type" value="Genomic_DNA"/>
</dbReference>
<dbReference type="Proteomes" id="UP000050827">
    <property type="component" value="Unassembled WGS sequence"/>
</dbReference>
<keyword evidence="1" id="KW-1133">Transmembrane helix</keyword>
<comment type="caution">
    <text evidence="2">The sequence shown here is derived from an EMBL/GenBank/DDBJ whole genome shotgun (WGS) entry which is preliminary data.</text>
</comment>
<evidence type="ECO:0000256" key="1">
    <source>
        <dbReference type="SAM" id="Phobius"/>
    </source>
</evidence>
<evidence type="ECO:0000313" key="3">
    <source>
        <dbReference type="Proteomes" id="UP000050827"/>
    </source>
</evidence>
<gene>
    <name evidence="2" type="ORF">AAY42_17415</name>
</gene>
<feature type="transmembrane region" description="Helical" evidence="1">
    <location>
        <begin position="77"/>
        <end position="100"/>
    </location>
</feature>
<dbReference type="AlphaFoldDB" id="A0A0Q1HDD9"/>
<keyword evidence="3" id="KW-1185">Reference proteome</keyword>
<feature type="transmembrane region" description="Helical" evidence="1">
    <location>
        <begin position="12"/>
        <end position="32"/>
    </location>
</feature>
<protein>
    <submittedName>
        <fullName evidence="2">Uncharacterized protein</fullName>
    </submittedName>
</protein>
<evidence type="ECO:0000313" key="2">
    <source>
        <dbReference type="EMBL" id="KQC31454.1"/>
    </source>
</evidence>
<reference evidence="2 3" key="1">
    <citation type="submission" date="2015-04" db="EMBL/GenBank/DDBJ databases">
        <title>Complete genome of flavobacterium.</title>
        <authorList>
            <person name="Kwon Y.M."/>
            <person name="Kim S.-J."/>
        </authorList>
    </citation>
    <scope>NUCLEOTIDE SEQUENCE [LARGE SCALE GENOMIC DNA]</scope>
    <source>
        <strain evidence="2 3">DK169</strain>
    </source>
</reference>